<name>A0A8H5ZM00_COCSA</name>
<dbReference type="AlphaFoldDB" id="A0A8H5ZM00"/>
<dbReference type="EMBL" id="WNKQ01000005">
    <property type="protein sequence ID" value="KAF5851530.1"/>
    <property type="molecule type" value="Genomic_DNA"/>
</dbReference>
<proteinExistence type="predicted"/>
<sequence length="222" mass="24212">VDSIRHHGRENKAQAHLLHEQEVLSTTRSRTTTLVATARTVREPLTPTSHTRDCLLSDTTTSSIVLPDAVRAGSTPLTSDGHAASECGKLLLTSQNSGAIIHTKSRVKSAAAIHNKGLKVGQTASKNLPSSDSRTCDHRRVVARAQTEDSIVRTITARATEVVKNTANVLLRKLTPAKSITYRGNRINTAQLIYDALIEDKPDTILVQVNSAWYIKSWQYSA</sequence>
<evidence type="ECO:0000313" key="2">
    <source>
        <dbReference type="Proteomes" id="UP000624244"/>
    </source>
</evidence>
<protein>
    <submittedName>
        <fullName evidence="1">Uncharacterized protein</fullName>
    </submittedName>
</protein>
<organism evidence="1 2">
    <name type="scientific">Cochliobolus sativus</name>
    <name type="common">Common root rot and spot blotch fungus</name>
    <name type="synonym">Bipolaris sorokiniana</name>
    <dbReference type="NCBI Taxonomy" id="45130"/>
    <lineage>
        <taxon>Eukaryota</taxon>
        <taxon>Fungi</taxon>
        <taxon>Dikarya</taxon>
        <taxon>Ascomycota</taxon>
        <taxon>Pezizomycotina</taxon>
        <taxon>Dothideomycetes</taxon>
        <taxon>Pleosporomycetidae</taxon>
        <taxon>Pleosporales</taxon>
        <taxon>Pleosporineae</taxon>
        <taxon>Pleosporaceae</taxon>
        <taxon>Bipolaris</taxon>
    </lineage>
</organism>
<dbReference type="Proteomes" id="UP000624244">
    <property type="component" value="Unassembled WGS sequence"/>
</dbReference>
<comment type="caution">
    <text evidence="1">The sequence shown here is derived from an EMBL/GenBank/DDBJ whole genome shotgun (WGS) entry which is preliminary data.</text>
</comment>
<accession>A0A8H5ZM00</accession>
<gene>
    <name evidence="1" type="ORF">GGP41_004348</name>
</gene>
<reference evidence="1" key="1">
    <citation type="submission" date="2019-11" db="EMBL/GenBank/DDBJ databases">
        <title>Bipolaris sorokiniana Genome sequencing.</title>
        <authorList>
            <person name="Wang H."/>
        </authorList>
    </citation>
    <scope>NUCLEOTIDE SEQUENCE</scope>
</reference>
<evidence type="ECO:0000313" key="1">
    <source>
        <dbReference type="EMBL" id="KAF5851530.1"/>
    </source>
</evidence>
<feature type="non-terminal residue" evidence="1">
    <location>
        <position position="222"/>
    </location>
</feature>